<evidence type="ECO:0000256" key="7">
    <source>
        <dbReference type="SAM" id="Phobius"/>
    </source>
</evidence>
<keyword evidence="11" id="KW-1185">Reference proteome</keyword>
<evidence type="ECO:0000256" key="3">
    <source>
        <dbReference type="ARBA" id="ARBA00022989"/>
    </source>
</evidence>
<dbReference type="OrthoDB" id="413400at2759"/>
<dbReference type="CDD" id="cd06257">
    <property type="entry name" value="DnaJ"/>
    <property type="match status" value="1"/>
</dbReference>
<evidence type="ECO:0000313" key="10">
    <source>
        <dbReference type="EMBL" id="ORZ12601.1"/>
    </source>
</evidence>
<dbReference type="AlphaFoldDB" id="A0A1X2IBG1"/>
<evidence type="ECO:0000256" key="5">
    <source>
        <dbReference type="ARBA" id="ARBA00037847"/>
    </source>
</evidence>
<dbReference type="InterPro" id="IPR052606">
    <property type="entry name" value="DnaJ_domain_protein"/>
</dbReference>
<evidence type="ECO:0000256" key="1">
    <source>
        <dbReference type="ARBA" id="ARBA00022692"/>
    </source>
</evidence>
<keyword evidence="3 7" id="KW-1133">Transmembrane helix</keyword>
<dbReference type="PROSITE" id="PS50076">
    <property type="entry name" value="DNAJ_2"/>
    <property type="match status" value="1"/>
</dbReference>
<dbReference type="SUPFAM" id="SSF46565">
    <property type="entry name" value="Chaperone J-domain"/>
    <property type="match status" value="1"/>
</dbReference>
<keyword evidence="4 7" id="KW-0472">Membrane</keyword>
<dbReference type="PANTHER" id="PTHR44653:SF2">
    <property type="entry name" value="DNAJ HOMOLOG SUBFAMILY C MEMBER 1"/>
    <property type="match status" value="1"/>
</dbReference>
<dbReference type="STRING" id="90262.A0A1X2IBG1"/>
<feature type="region of interest" description="Disordered" evidence="6">
    <location>
        <begin position="259"/>
        <end position="318"/>
    </location>
</feature>
<gene>
    <name evidence="10" type="ORF">BCR42DRAFT_453315</name>
</gene>
<feature type="compositionally biased region" description="Basic and acidic residues" evidence="6">
    <location>
        <begin position="278"/>
        <end position="287"/>
    </location>
</feature>
<dbReference type="EMBL" id="MCGE01000018">
    <property type="protein sequence ID" value="ORZ12601.1"/>
    <property type="molecule type" value="Genomic_DNA"/>
</dbReference>
<evidence type="ECO:0000259" key="9">
    <source>
        <dbReference type="PROSITE" id="PS50076"/>
    </source>
</evidence>
<dbReference type="InterPro" id="IPR036869">
    <property type="entry name" value="J_dom_sf"/>
</dbReference>
<dbReference type="Pfam" id="PF00226">
    <property type="entry name" value="DnaJ"/>
    <property type="match status" value="1"/>
</dbReference>
<dbReference type="SMART" id="SM00271">
    <property type="entry name" value="DnaJ"/>
    <property type="match status" value="1"/>
</dbReference>
<dbReference type="PRINTS" id="PR00625">
    <property type="entry name" value="JDOMAIN"/>
</dbReference>
<dbReference type="Proteomes" id="UP000193560">
    <property type="component" value="Unassembled WGS sequence"/>
</dbReference>
<protein>
    <submittedName>
        <fullName evidence="10">DnaJ domain-containing protein</fullName>
    </submittedName>
</protein>
<comment type="subcellular location">
    <subcellularLocation>
        <location evidence="5">Endomembrane system</location>
        <topology evidence="5">Single-pass membrane protein</topology>
    </subcellularLocation>
</comment>
<organism evidence="10 11">
    <name type="scientific">Absidia repens</name>
    <dbReference type="NCBI Taxonomy" id="90262"/>
    <lineage>
        <taxon>Eukaryota</taxon>
        <taxon>Fungi</taxon>
        <taxon>Fungi incertae sedis</taxon>
        <taxon>Mucoromycota</taxon>
        <taxon>Mucoromycotina</taxon>
        <taxon>Mucoromycetes</taxon>
        <taxon>Mucorales</taxon>
        <taxon>Cunninghamellaceae</taxon>
        <taxon>Absidia</taxon>
    </lineage>
</organism>
<dbReference type="Gene3D" id="1.10.287.110">
    <property type="entry name" value="DnaJ domain"/>
    <property type="match status" value="1"/>
</dbReference>
<dbReference type="PANTHER" id="PTHR44653">
    <property type="entry name" value="DNAJ HOMOLOG SUBFAMILY C MEMBER 1"/>
    <property type="match status" value="1"/>
</dbReference>
<comment type="caution">
    <text evidence="10">The sequence shown here is derived from an EMBL/GenBank/DDBJ whole genome shotgun (WGS) entry which is preliminary data.</text>
</comment>
<feature type="signal peptide" evidence="8">
    <location>
        <begin position="1"/>
        <end position="27"/>
    </location>
</feature>
<feature type="domain" description="J" evidence="9">
    <location>
        <begin position="51"/>
        <end position="116"/>
    </location>
</feature>
<evidence type="ECO:0000256" key="6">
    <source>
        <dbReference type="SAM" id="MobiDB-lite"/>
    </source>
</evidence>
<sequence>MAAKRAILCVALIFALILSTLVPNVKAWEKADFEIFDLVDELEKSEGKDTNFYNWLKLKPSATQAEVSKAYRKLSIQLHPDKNKQDANAEERFARLGKVAAILRNSATRERYNHFYKNGVPRWRGTGYYYARFRPGVGGVIAFVMVVVAGMQYLAKWINFYQEKRKIIQFVQDARSNLNVSVPKGYGAPTLGRSYLELGHRTFRCEIKSDHYIIIHTDKPDEEPVHLNTEWVMPPRPVDLYLIKWPLGVINKVLGRNDSTEKEYDDDNDTDSGNNDNEQSKGKDVSKKAQVGKKKKSKTESQNVTGTKVGGRRRAVKK</sequence>
<keyword evidence="2 8" id="KW-0732">Signal</keyword>
<evidence type="ECO:0000256" key="8">
    <source>
        <dbReference type="SAM" id="SignalP"/>
    </source>
</evidence>
<name>A0A1X2IBG1_9FUNG</name>
<evidence type="ECO:0000256" key="2">
    <source>
        <dbReference type="ARBA" id="ARBA00022729"/>
    </source>
</evidence>
<evidence type="ECO:0000313" key="11">
    <source>
        <dbReference type="Proteomes" id="UP000193560"/>
    </source>
</evidence>
<dbReference type="GO" id="GO:0012505">
    <property type="term" value="C:endomembrane system"/>
    <property type="evidence" value="ECO:0007669"/>
    <property type="project" value="UniProtKB-SubCell"/>
</dbReference>
<keyword evidence="1 7" id="KW-0812">Transmembrane</keyword>
<dbReference type="InterPro" id="IPR001623">
    <property type="entry name" value="DnaJ_domain"/>
</dbReference>
<accession>A0A1X2IBG1</accession>
<proteinExistence type="predicted"/>
<feature type="transmembrane region" description="Helical" evidence="7">
    <location>
        <begin position="136"/>
        <end position="155"/>
    </location>
</feature>
<feature type="chain" id="PRO_5013298674" evidence="8">
    <location>
        <begin position="28"/>
        <end position="318"/>
    </location>
</feature>
<reference evidence="10 11" key="1">
    <citation type="submission" date="2016-07" db="EMBL/GenBank/DDBJ databases">
        <title>Pervasive Adenine N6-methylation of Active Genes in Fungi.</title>
        <authorList>
            <consortium name="DOE Joint Genome Institute"/>
            <person name="Mondo S.J."/>
            <person name="Dannebaum R.O."/>
            <person name="Kuo R.C."/>
            <person name="Labutti K."/>
            <person name="Haridas S."/>
            <person name="Kuo A."/>
            <person name="Salamov A."/>
            <person name="Ahrendt S.R."/>
            <person name="Lipzen A."/>
            <person name="Sullivan W."/>
            <person name="Andreopoulos W.B."/>
            <person name="Clum A."/>
            <person name="Lindquist E."/>
            <person name="Daum C."/>
            <person name="Ramamoorthy G.K."/>
            <person name="Gryganskyi A."/>
            <person name="Culley D."/>
            <person name="Magnuson J.K."/>
            <person name="James T.Y."/>
            <person name="O'Malley M.A."/>
            <person name="Stajich J.E."/>
            <person name="Spatafora J.W."/>
            <person name="Visel A."/>
            <person name="Grigoriev I.V."/>
        </authorList>
    </citation>
    <scope>NUCLEOTIDE SEQUENCE [LARGE SCALE GENOMIC DNA]</scope>
    <source>
        <strain evidence="10 11">NRRL 1336</strain>
    </source>
</reference>
<evidence type="ECO:0000256" key="4">
    <source>
        <dbReference type="ARBA" id="ARBA00023136"/>
    </source>
</evidence>